<evidence type="ECO:0000313" key="1">
    <source>
        <dbReference type="EMBL" id="NUU80068.1"/>
    </source>
</evidence>
<protein>
    <submittedName>
        <fullName evidence="1">Uncharacterized protein</fullName>
    </submittedName>
</protein>
<sequence>MSDQPKTLEDLIKQMDRNSERYDFTDEYLLEHGHAMPSIGEFTYGTSYTPTAWALPYLKELLELRKQTKQ</sequence>
<comment type="caution">
    <text evidence="1">The sequence shown here is derived from an EMBL/GenBank/DDBJ whole genome shotgun (WGS) entry which is preliminary data.</text>
</comment>
<name>A0A7Y6C3R0_9BACL</name>
<dbReference type="RefSeq" id="WP_175399596.1">
    <property type="nucleotide sequence ID" value="NZ_JABMCB010000206.1"/>
</dbReference>
<dbReference type="AlphaFoldDB" id="A0A7Y6C3R0"/>
<gene>
    <name evidence="1" type="ORF">HP552_33300</name>
</gene>
<keyword evidence="2" id="KW-1185">Reference proteome</keyword>
<evidence type="ECO:0000313" key="2">
    <source>
        <dbReference type="Proteomes" id="UP000526125"/>
    </source>
</evidence>
<proteinExistence type="predicted"/>
<organism evidence="1 2">
    <name type="scientific">Paenibacillus xylanilyticus</name>
    <dbReference type="NCBI Taxonomy" id="248903"/>
    <lineage>
        <taxon>Bacteria</taxon>
        <taxon>Bacillati</taxon>
        <taxon>Bacillota</taxon>
        <taxon>Bacilli</taxon>
        <taxon>Bacillales</taxon>
        <taxon>Paenibacillaceae</taxon>
        <taxon>Paenibacillus</taxon>
    </lineage>
</organism>
<dbReference type="Proteomes" id="UP000526125">
    <property type="component" value="Unassembled WGS sequence"/>
</dbReference>
<accession>A0A7Y6C3R0</accession>
<dbReference type="EMBL" id="JABMCB010000206">
    <property type="protein sequence ID" value="NUU80068.1"/>
    <property type="molecule type" value="Genomic_DNA"/>
</dbReference>
<reference evidence="1 2" key="1">
    <citation type="submission" date="2020-05" db="EMBL/GenBank/DDBJ databases">
        <title>Genome Sequencing of Type Strains.</title>
        <authorList>
            <person name="Lemaire J.F."/>
            <person name="Inderbitzin P."/>
            <person name="Gregorio O.A."/>
            <person name="Collins S.B."/>
            <person name="Wespe N."/>
            <person name="Knight-Connoni V."/>
        </authorList>
    </citation>
    <scope>NUCLEOTIDE SEQUENCE [LARGE SCALE GENOMIC DNA]</scope>
    <source>
        <strain evidence="1 2">LMG 21957</strain>
    </source>
</reference>